<evidence type="ECO:0000259" key="2">
    <source>
        <dbReference type="Pfam" id="PF16769"/>
    </source>
</evidence>
<gene>
    <name evidence="3" type="ORF">TCAL_14428</name>
</gene>
<name>A0A553PLZ7_TIGCA</name>
<dbReference type="EMBL" id="VCGU01000003">
    <property type="protein sequence ID" value="TRY78700.1"/>
    <property type="molecule type" value="Genomic_DNA"/>
</dbReference>
<proteinExistence type="predicted"/>
<dbReference type="InterPro" id="IPR031907">
    <property type="entry name" value="MCM3AP_GANP"/>
</dbReference>
<sequence>MSEHQRREYLNGTSGIVFLDLSADETLERAMLRLKLIIEQLPQIPKVPVAPLKDLVEDFVCAQVIVPMYQNQNDRKRKDLPHQEPNLLMSLFNSALDHLVRSLCQLELTEISWPPPEIHNSFEQPIPSYWNDSIYIDAISQTLKALRTPRDKNIRCCSFLEERCHEIYSYVQKQAPPSGLTASHSVLKRRLLRHYRQFHFENIEAFEFGPDLMPWVEVVHTLIQLQLSKLDLSDPFDQTKDSEAVVGLFKTDDQVNQSLSRAVNESLSGLSATFSNDKLHRSIHEELENSSLFETKLKEAMNPRKRPMELHETLDQVQDTLTKDPRMNSTRPRYEPVVAYLSPSLGQRATALNRWTRVDSDGVESSVGLKSPQSAKKRRNLFQEQCLESPEVLSSSSQSKRPYKDSIRNLQDKIEQDLNASYDFEQRLQAALNHSK</sequence>
<evidence type="ECO:0000256" key="1">
    <source>
        <dbReference type="SAM" id="MobiDB-lite"/>
    </source>
</evidence>
<keyword evidence="4" id="KW-1185">Reference proteome</keyword>
<comment type="caution">
    <text evidence="3">The sequence shown here is derived from an EMBL/GenBank/DDBJ whole genome shotgun (WGS) entry which is preliminary data.</text>
</comment>
<feature type="domain" description="Germinal-centre associated nuclear protein MCM3AP" evidence="2">
    <location>
        <begin position="33"/>
        <end position="228"/>
    </location>
</feature>
<evidence type="ECO:0000313" key="3">
    <source>
        <dbReference type="EMBL" id="TRY78700.1"/>
    </source>
</evidence>
<organism evidence="3 4">
    <name type="scientific">Tigriopus californicus</name>
    <name type="common">Marine copepod</name>
    <dbReference type="NCBI Taxonomy" id="6832"/>
    <lineage>
        <taxon>Eukaryota</taxon>
        <taxon>Metazoa</taxon>
        <taxon>Ecdysozoa</taxon>
        <taxon>Arthropoda</taxon>
        <taxon>Crustacea</taxon>
        <taxon>Multicrustacea</taxon>
        <taxon>Hexanauplia</taxon>
        <taxon>Copepoda</taxon>
        <taxon>Harpacticoida</taxon>
        <taxon>Harpacticidae</taxon>
        <taxon>Tigriopus</taxon>
    </lineage>
</organism>
<reference evidence="3 4" key="1">
    <citation type="journal article" date="2018" name="Nat. Ecol. Evol.">
        <title>Genomic signatures of mitonuclear coevolution across populations of Tigriopus californicus.</title>
        <authorList>
            <person name="Barreto F.S."/>
            <person name="Watson E.T."/>
            <person name="Lima T.G."/>
            <person name="Willett C.S."/>
            <person name="Edmands S."/>
            <person name="Li W."/>
            <person name="Burton R.S."/>
        </authorList>
    </citation>
    <scope>NUCLEOTIDE SEQUENCE [LARGE SCALE GENOMIC DNA]</scope>
    <source>
        <strain evidence="3 4">San Diego</strain>
    </source>
</reference>
<accession>A0A553PLZ7</accession>
<dbReference type="Pfam" id="PF16769">
    <property type="entry name" value="MCM3AP_GANP"/>
    <property type="match status" value="1"/>
</dbReference>
<evidence type="ECO:0000313" key="4">
    <source>
        <dbReference type="Proteomes" id="UP000318571"/>
    </source>
</evidence>
<protein>
    <recommendedName>
        <fullName evidence="2">Germinal-centre associated nuclear protein MCM3AP domain-containing protein</fullName>
    </recommendedName>
</protein>
<dbReference type="STRING" id="6832.A0A553PLZ7"/>
<feature type="region of interest" description="Disordered" evidence="1">
    <location>
        <begin position="388"/>
        <end position="410"/>
    </location>
</feature>
<dbReference type="AlphaFoldDB" id="A0A553PLZ7"/>
<dbReference type="Proteomes" id="UP000318571">
    <property type="component" value="Chromosome 11"/>
</dbReference>